<feature type="transmembrane region" description="Helical" evidence="1">
    <location>
        <begin position="18"/>
        <end position="39"/>
    </location>
</feature>
<keyword evidence="3" id="KW-1185">Reference proteome</keyword>
<dbReference type="RefSeq" id="WP_060536337.1">
    <property type="nucleotide sequence ID" value="NZ_CP013023.1"/>
</dbReference>
<dbReference type="AlphaFoldDB" id="A0A172ZL46"/>
<dbReference type="Proteomes" id="UP000078148">
    <property type="component" value="Chromosome"/>
</dbReference>
<organism evidence="2 3">
    <name type="scientific">Paenibacillus bovis</name>
    <dbReference type="NCBI Taxonomy" id="1616788"/>
    <lineage>
        <taxon>Bacteria</taxon>
        <taxon>Bacillati</taxon>
        <taxon>Bacillota</taxon>
        <taxon>Bacilli</taxon>
        <taxon>Bacillales</taxon>
        <taxon>Paenibacillaceae</taxon>
        <taxon>Paenibacillus</taxon>
    </lineage>
</organism>
<reference evidence="2 3" key="2">
    <citation type="journal article" date="2016" name="Int. J. Syst. Evol. Microbiol.">
        <title>Paenibacillus bovis sp. nov., isolated from raw yak (Bos grunniens) milk.</title>
        <authorList>
            <person name="Gao C."/>
            <person name="Han J."/>
            <person name="Liu Z."/>
            <person name="Xu X."/>
            <person name="Hang F."/>
            <person name="Wu Z."/>
        </authorList>
    </citation>
    <scope>NUCLEOTIDE SEQUENCE [LARGE SCALE GENOMIC DNA]</scope>
    <source>
        <strain evidence="2 3">BD3526</strain>
    </source>
</reference>
<reference evidence="3" key="1">
    <citation type="submission" date="2015-10" db="EMBL/GenBank/DDBJ databases">
        <title>Genome of Paenibacillus bovis sp. nov.</title>
        <authorList>
            <person name="Wu Z."/>
            <person name="Gao C."/>
            <person name="Liu Z."/>
            <person name="Zheng H."/>
        </authorList>
    </citation>
    <scope>NUCLEOTIDE SEQUENCE [LARGE SCALE GENOMIC DNA]</scope>
    <source>
        <strain evidence="3">BD3526</strain>
    </source>
</reference>
<keyword evidence="1" id="KW-0812">Transmembrane</keyword>
<keyword evidence="1" id="KW-1133">Transmembrane helix</keyword>
<dbReference type="STRING" id="1616788.AR543_21210"/>
<sequence>MDESSGSGRHHRRFRWKWVLVVFVILLVIAAAGVAWLAWMVAPQRHPGLDYTELDTTAKIQTMIQQKRLEITLSPQEFNQLARKELLDHQEDYPSGLHIQGADFTWKGNMVQADLTGDYLGIPFGALLDFDARLQDNQLVLTHQHTTVRHGQWAGALLEPVDISLTKYFPAIVEVKQMEFGENEIKVRFRLDLLKLPRLLMR</sequence>
<dbReference type="OrthoDB" id="2620257at2"/>
<gene>
    <name evidence="2" type="ORF">AR543_21210</name>
</gene>
<evidence type="ECO:0000313" key="3">
    <source>
        <dbReference type="Proteomes" id="UP000078148"/>
    </source>
</evidence>
<dbReference type="EMBL" id="CP013023">
    <property type="protein sequence ID" value="ANF98263.1"/>
    <property type="molecule type" value="Genomic_DNA"/>
</dbReference>
<evidence type="ECO:0000256" key="1">
    <source>
        <dbReference type="SAM" id="Phobius"/>
    </source>
</evidence>
<name>A0A172ZL46_9BACL</name>
<dbReference type="KEGG" id="pbv:AR543_21210"/>
<proteinExistence type="predicted"/>
<evidence type="ECO:0000313" key="2">
    <source>
        <dbReference type="EMBL" id="ANF98263.1"/>
    </source>
</evidence>
<accession>A0A172ZL46</accession>
<protein>
    <submittedName>
        <fullName evidence="2">Uncharacterized protein</fullName>
    </submittedName>
</protein>
<keyword evidence="1" id="KW-0472">Membrane</keyword>